<proteinExistence type="predicted"/>
<dbReference type="AlphaFoldDB" id="A0A1X7ITB7"/>
<dbReference type="InterPro" id="IPR025948">
    <property type="entry name" value="HTH-like_dom"/>
</dbReference>
<reference evidence="3" key="1">
    <citation type="submission" date="2017-04" db="EMBL/GenBank/DDBJ databases">
        <authorList>
            <person name="Varghese N."/>
            <person name="Submissions S."/>
        </authorList>
    </citation>
    <scope>NUCLEOTIDE SEQUENCE [LARGE SCALE GENOMIC DNA]</scope>
    <source>
        <strain evidence="3">DSM 19835</strain>
    </source>
</reference>
<dbReference type="Pfam" id="PF00665">
    <property type="entry name" value="rve"/>
    <property type="match status" value="1"/>
</dbReference>
<dbReference type="InterPro" id="IPR036397">
    <property type="entry name" value="RNaseH_sf"/>
</dbReference>
<name>A0A1X7ITB7_9FLAO</name>
<keyword evidence="3" id="KW-1185">Reference proteome</keyword>
<dbReference type="Proteomes" id="UP000193420">
    <property type="component" value="Unassembled WGS sequence"/>
</dbReference>
<dbReference type="EMBL" id="FXAO01000002">
    <property type="protein sequence ID" value="SMG18172.1"/>
    <property type="molecule type" value="Genomic_DNA"/>
</dbReference>
<dbReference type="STRING" id="188872.SAMN03080602_01040"/>
<sequence length="276" mass="32259">MISRDHSNLSLVKQSQLLQIHRSGLYYTPRAESSLNLDLMRLMDEHYSDHSFKGAKGMHTWLTMDKGYRVNQKRIDRLYYRLMGLRAVMPGRHTSKRNKAHKIYPYLLRNLTVERPDQVWATDITYIPMQKGFMYLTAIIDLHSRYVVNWSVSNTMDAQWCKDTLEEAITIQGKPEIINTDQGSPFTSEVFTSFVLSNGIKLSMDGKGRAIDNVFIERLWRSVKYESIYLNPPESGIDLYGQLDDYFTRYNTQRRHQGIDNDIPSARYRTKQQKAA</sequence>
<dbReference type="InterPro" id="IPR001584">
    <property type="entry name" value="Integrase_cat-core"/>
</dbReference>
<dbReference type="InterPro" id="IPR012337">
    <property type="entry name" value="RNaseH-like_sf"/>
</dbReference>
<evidence type="ECO:0000313" key="2">
    <source>
        <dbReference type="EMBL" id="SMG18172.1"/>
    </source>
</evidence>
<organism evidence="2 3">
    <name type="scientific">Arenibacter troitsensis</name>
    <dbReference type="NCBI Taxonomy" id="188872"/>
    <lineage>
        <taxon>Bacteria</taxon>
        <taxon>Pseudomonadati</taxon>
        <taxon>Bacteroidota</taxon>
        <taxon>Flavobacteriia</taxon>
        <taxon>Flavobacteriales</taxon>
        <taxon>Flavobacteriaceae</taxon>
        <taxon>Arenibacter</taxon>
    </lineage>
</organism>
<evidence type="ECO:0000313" key="3">
    <source>
        <dbReference type="Proteomes" id="UP000193420"/>
    </source>
</evidence>
<dbReference type="OrthoDB" id="9815231at2"/>
<dbReference type="InterPro" id="IPR050900">
    <property type="entry name" value="Transposase_IS3/IS150/IS904"/>
</dbReference>
<feature type="domain" description="Integrase catalytic" evidence="1">
    <location>
        <begin position="112"/>
        <end position="272"/>
    </location>
</feature>
<gene>
    <name evidence="2" type="ORF">SAMN03080602_01040</name>
</gene>
<protein>
    <submittedName>
        <fullName evidence="2">Putative transposase</fullName>
    </submittedName>
</protein>
<dbReference type="GO" id="GO:0003676">
    <property type="term" value="F:nucleic acid binding"/>
    <property type="evidence" value="ECO:0007669"/>
    <property type="project" value="InterPro"/>
</dbReference>
<accession>A0A1X7ITB7</accession>
<dbReference type="InterPro" id="IPR048020">
    <property type="entry name" value="Transpos_IS3"/>
</dbReference>
<dbReference type="PROSITE" id="PS50994">
    <property type="entry name" value="INTEGRASE"/>
    <property type="match status" value="1"/>
</dbReference>
<dbReference type="Pfam" id="PF13276">
    <property type="entry name" value="HTH_21"/>
    <property type="match status" value="1"/>
</dbReference>
<evidence type="ECO:0000259" key="1">
    <source>
        <dbReference type="PROSITE" id="PS50994"/>
    </source>
</evidence>
<dbReference type="GO" id="GO:0015074">
    <property type="term" value="P:DNA integration"/>
    <property type="evidence" value="ECO:0007669"/>
    <property type="project" value="InterPro"/>
</dbReference>
<dbReference type="Gene3D" id="3.30.420.10">
    <property type="entry name" value="Ribonuclease H-like superfamily/Ribonuclease H"/>
    <property type="match status" value="1"/>
</dbReference>
<dbReference type="SUPFAM" id="SSF53098">
    <property type="entry name" value="Ribonuclease H-like"/>
    <property type="match status" value="1"/>
</dbReference>
<dbReference type="PANTHER" id="PTHR46889">
    <property type="entry name" value="TRANSPOSASE INSF FOR INSERTION SEQUENCE IS3B-RELATED"/>
    <property type="match status" value="1"/>
</dbReference>
<dbReference type="NCBIfam" id="NF033516">
    <property type="entry name" value="transpos_IS3"/>
    <property type="match status" value="1"/>
</dbReference>
<dbReference type="PANTHER" id="PTHR46889:SF4">
    <property type="entry name" value="TRANSPOSASE INSO FOR INSERTION SEQUENCE ELEMENT IS911B-RELATED"/>
    <property type="match status" value="1"/>
</dbReference>